<feature type="signal peptide" evidence="1">
    <location>
        <begin position="1"/>
        <end position="16"/>
    </location>
</feature>
<evidence type="ECO:0000313" key="3">
    <source>
        <dbReference type="EMBL" id="GGB17735.1"/>
    </source>
</evidence>
<name>A0A916WMZ4_9SPHN</name>
<reference evidence="3" key="2">
    <citation type="submission" date="2020-09" db="EMBL/GenBank/DDBJ databases">
        <authorList>
            <person name="Sun Q."/>
            <person name="Zhou Y."/>
        </authorList>
    </citation>
    <scope>NUCLEOTIDE SEQUENCE</scope>
    <source>
        <strain evidence="3">CGMCC 1.15330</strain>
    </source>
</reference>
<sequence length="189" mass="18969">MATAAVAAVASAPAAAATQFTVNSAASNIQVSNKTCLGNCNVTASLATFSPFSLNVGQSTEFNFANFVFTGTGVGSANVSATLAFSDPFATATTAGTVGYLTFFGALTGGALNWSTGTQTLTASNGASFSVRFNDLVGVTGGRATSTVTVRLLAAAVPEPATWGMMLLGFGMVAGAARYRRAKTNVTYA</sequence>
<feature type="chain" id="PRO_5037157193" description="Ice-binding protein C-terminal domain-containing protein" evidence="1">
    <location>
        <begin position="17"/>
        <end position="189"/>
    </location>
</feature>
<keyword evidence="4" id="KW-1185">Reference proteome</keyword>
<accession>A0A916WMZ4</accession>
<comment type="caution">
    <text evidence="3">The sequence shown here is derived from an EMBL/GenBank/DDBJ whole genome shotgun (WGS) entry which is preliminary data.</text>
</comment>
<dbReference type="Proteomes" id="UP000623067">
    <property type="component" value="Unassembled WGS sequence"/>
</dbReference>
<gene>
    <name evidence="3" type="ORF">GCM10011380_04080</name>
</gene>
<keyword evidence="1" id="KW-0732">Signal</keyword>
<evidence type="ECO:0000259" key="2">
    <source>
        <dbReference type="Pfam" id="PF07589"/>
    </source>
</evidence>
<dbReference type="EMBL" id="BMIH01000001">
    <property type="protein sequence ID" value="GGB17735.1"/>
    <property type="molecule type" value="Genomic_DNA"/>
</dbReference>
<feature type="domain" description="Ice-binding protein C-terminal" evidence="2">
    <location>
        <begin position="156"/>
        <end position="181"/>
    </location>
</feature>
<dbReference type="NCBIfam" id="NF035944">
    <property type="entry name" value="PEPxxWA-CTERM"/>
    <property type="match status" value="1"/>
</dbReference>
<evidence type="ECO:0000313" key="4">
    <source>
        <dbReference type="Proteomes" id="UP000623067"/>
    </source>
</evidence>
<proteinExistence type="predicted"/>
<reference evidence="3" key="1">
    <citation type="journal article" date="2014" name="Int. J. Syst. Evol. Microbiol.">
        <title>Complete genome sequence of Corynebacterium casei LMG S-19264T (=DSM 44701T), isolated from a smear-ripened cheese.</title>
        <authorList>
            <consortium name="US DOE Joint Genome Institute (JGI-PGF)"/>
            <person name="Walter F."/>
            <person name="Albersmeier A."/>
            <person name="Kalinowski J."/>
            <person name="Ruckert C."/>
        </authorList>
    </citation>
    <scope>NUCLEOTIDE SEQUENCE</scope>
    <source>
        <strain evidence="3">CGMCC 1.15330</strain>
    </source>
</reference>
<dbReference type="Pfam" id="PF07589">
    <property type="entry name" value="PEP-CTERM"/>
    <property type="match status" value="1"/>
</dbReference>
<evidence type="ECO:0000256" key="1">
    <source>
        <dbReference type="SAM" id="SignalP"/>
    </source>
</evidence>
<dbReference type="InterPro" id="IPR013424">
    <property type="entry name" value="Ice-binding_C"/>
</dbReference>
<dbReference type="NCBIfam" id="TIGR02595">
    <property type="entry name" value="PEP_CTERM"/>
    <property type="match status" value="1"/>
</dbReference>
<protein>
    <recommendedName>
        <fullName evidence="2">Ice-binding protein C-terminal domain-containing protein</fullName>
    </recommendedName>
</protein>
<organism evidence="3 4">
    <name type="scientific">Sphingomonas metalli</name>
    <dbReference type="NCBI Taxonomy" id="1779358"/>
    <lineage>
        <taxon>Bacteria</taxon>
        <taxon>Pseudomonadati</taxon>
        <taxon>Pseudomonadota</taxon>
        <taxon>Alphaproteobacteria</taxon>
        <taxon>Sphingomonadales</taxon>
        <taxon>Sphingomonadaceae</taxon>
        <taxon>Sphingomonas</taxon>
    </lineage>
</organism>
<dbReference type="AlphaFoldDB" id="A0A916WMZ4"/>